<feature type="domain" description="C2" evidence="1">
    <location>
        <begin position="1"/>
        <end position="113"/>
    </location>
</feature>
<dbReference type="Proteomes" id="UP000585474">
    <property type="component" value="Unassembled WGS sequence"/>
</dbReference>
<dbReference type="InterPro" id="IPR044750">
    <property type="entry name" value="C2_SRC2/BAP"/>
</dbReference>
<dbReference type="OrthoDB" id="270970at2759"/>
<organism evidence="2 3">
    <name type="scientific">Actinidia rufa</name>
    <dbReference type="NCBI Taxonomy" id="165716"/>
    <lineage>
        <taxon>Eukaryota</taxon>
        <taxon>Viridiplantae</taxon>
        <taxon>Streptophyta</taxon>
        <taxon>Embryophyta</taxon>
        <taxon>Tracheophyta</taxon>
        <taxon>Spermatophyta</taxon>
        <taxon>Magnoliopsida</taxon>
        <taxon>eudicotyledons</taxon>
        <taxon>Gunneridae</taxon>
        <taxon>Pentapetalae</taxon>
        <taxon>asterids</taxon>
        <taxon>Ericales</taxon>
        <taxon>Actinidiaceae</taxon>
        <taxon>Actinidia</taxon>
    </lineage>
</organism>
<dbReference type="InterPro" id="IPR000008">
    <property type="entry name" value="C2_dom"/>
</dbReference>
<dbReference type="PANTHER" id="PTHR32246">
    <property type="entry name" value="INGRESSION PROTEIN FIC1"/>
    <property type="match status" value="1"/>
</dbReference>
<dbReference type="PANTHER" id="PTHR32246:SF173">
    <property type="entry name" value="C2 DOMAIN-CONTAINING PROTEIN"/>
    <property type="match status" value="1"/>
</dbReference>
<dbReference type="EMBL" id="BJWL01000008">
    <property type="protein sequence ID" value="GFY91929.1"/>
    <property type="molecule type" value="Genomic_DNA"/>
</dbReference>
<protein>
    <recommendedName>
        <fullName evidence="1">C2 domain-containing protein</fullName>
    </recommendedName>
</protein>
<dbReference type="CDD" id="cd04051">
    <property type="entry name" value="C2_SRC2_like"/>
    <property type="match status" value="1"/>
</dbReference>
<dbReference type="Gene3D" id="2.60.40.150">
    <property type="entry name" value="C2 domain"/>
    <property type="match status" value="1"/>
</dbReference>
<dbReference type="InterPro" id="IPR035892">
    <property type="entry name" value="C2_domain_sf"/>
</dbReference>
<name>A0A7J0F143_9ERIC</name>
<dbReference type="AlphaFoldDB" id="A0A7J0F143"/>
<evidence type="ECO:0000259" key="1">
    <source>
        <dbReference type="PROSITE" id="PS50004"/>
    </source>
</evidence>
<keyword evidence="3" id="KW-1185">Reference proteome</keyword>
<proteinExistence type="predicted"/>
<dbReference type="PROSITE" id="PS50004">
    <property type="entry name" value="C2"/>
    <property type="match status" value="1"/>
</dbReference>
<dbReference type="GO" id="GO:0006952">
    <property type="term" value="P:defense response"/>
    <property type="evidence" value="ECO:0007669"/>
    <property type="project" value="InterPro"/>
</dbReference>
<dbReference type="Pfam" id="PF00168">
    <property type="entry name" value="C2"/>
    <property type="match status" value="1"/>
</dbReference>
<gene>
    <name evidence="2" type="ORF">Acr_08g0003250</name>
</gene>
<evidence type="ECO:0000313" key="3">
    <source>
        <dbReference type="Proteomes" id="UP000585474"/>
    </source>
</evidence>
<dbReference type="SUPFAM" id="SSF49562">
    <property type="entry name" value="C2 domain (Calcium/lipid-binding domain, CaLB)"/>
    <property type="match status" value="1"/>
</dbReference>
<comment type="caution">
    <text evidence="2">The sequence shown here is derived from an EMBL/GenBank/DDBJ whole genome shotgun (WGS) entry which is preliminary data.</text>
</comment>
<sequence length="185" mass="20379">MNNHIPLEITLISADVFKKPNLFTRPRIYAVVSLLADSDSRQRTPADEHGGAKPFWNFPISIEIRESNLRHNSVGIILHLCQRRTLGGVKNIGSIYVPVKELLDYAGGRNLRRTVAFEMNSRSGKPKGVLYLSYLFGETICELVGMREKGGERVVVPSAPPCPPPSAPCLAAYGYFPAFLTSPAP</sequence>
<reference evidence="2 3" key="1">
    <citation type="submission" date="2019-07" db="EMBL/GenBank/DDBJ databases">
        <title>De Novo Assembly of kiwifruit Actinidia rufa.</title>
        <authorList>
            <person name="Sugita-Konishi S."/>
            <person name="Sato K."/>
            <person name="Mori E."/>
            <person name="Abe Y."/>
            <person name="Kisaki G."/>
            <person name="Hamano K."/>
            <person name="Suezawa K."/>
            <person name="Otani M."/>
            <person name="Fukuda T."/>
            <person name="Manabe T."/>
            <person name="Gomi K."/>
            <person name="Tabuchi M."/>
            <person name="Akimitsu K."/>
            <person name="Kataoka I."/>
        </authorList>
    </citation>
    <scope>NUCLEOTIDE SEQUENCE [LARGE SCALE GENOMIC DNA]</scope>
    <source>
        <strain evidence="3">cv. Fuchu</strain>
    </source>
</reference>
<accession>A0A7J0F143</accession>
<evidence type="ECO:0000313" key="2">
    <source>
        <dbReference type="EMBL" id="GFY91929.1"/>
    </source>
</evidence>